<dbReference type="Pfam" id="PF07690">
    <property type="entry name" value="MFS_1"/>
    <property type="match status" value="1"/>
</dbReference>
<feature type="transmembrane region" description="Helical" evidence="7">
    <location>
        <begin position="177"/>
        <end position="202"/>
    </location>
</feature>
<evidence type="ECO:0000313" key="9">
    <source>
        <dbReference type="EMBL" id="GGG53570.1"/>
    </source>
</evidence>
<sequence>MAAGYARRMVPDALKGRAMAVAMVGAPLAMALGVPAGTLLGTLMGWRAAFGVMSVLTLLLVAWIIWKMPDFAGQLAEKRLSLHKVFLIKGVRPVLAVVLVWVLAHNILYTYIAPYLAEVGLARRVDFILLIFGVTSIAGIWIVGMYIDRKQRSLVLISLAGFALASILLGVGSNQPILIYLAVAVWGLTFGGAGTLLQTAIAEAAGESADVAQSMLVTSWNLAIGAGGLAGALLLGVMDVRSFPWVLLILILVSLLITRQSKKYGFPSKQIG</sequence>
<keyword evidence="10" id="KW-1185">Reference proteome</keyword>
<dbReference type="GO" id="GO:0005886">
    <property type="term" value="C:plasma membrane"/>
    <property type="evidence" value="ECO:0007669"/>
    <property type="project" value="UniProtKB-SubCell"/>
</dbReference>
<dbReference type="AlphaFoldDB" id="A0A917LRZ6"/>
<protein>
    <recommendedName>
        <fullName evidence="8">Major facilitator superfamily (MFS) profile domain-containing protein</fullName>
    </recommendedName>
</protein>
<dbReference type="GO" id="GO:0022857">
    <property type="term" value="F:transmembrane transporter activity"/>
    <property type="evidence" value="ECO:0007669"/>
    <property type="project" value="InterPro"/>
</dbReference>
<feature type="domain" description="Major facilitator superfamily (MFS) profile" evidence="8">
    <location>
        <begin position="1"/>
        <end position="262"/>
    </location>
</feature>
<proteinExistence type="predicted"/>
<comment type="subcellular location">
    <subcellularLocation>
        <location evidence="1">Cell membrane</location>
        <topology evidence="1">Multi-pass membrane protein</topology>
    </subcellularLocation>
</comment>
<dbReference type="SUPFAM" id="SSF103473">
    <property type="entry name" value="MFS general substrate transporter"/>
    <property type="match status" value="1"/>
</dbReference>
<evidence type="ECO:0000256" key="3">
    <source>
        <dbReference type="ARBA" id="ARBA00022475"/>
    </source>
</evidence>
<evidence type="ECO:0000256" key="2">
    <source>
        <dbReference type="ARBA" id="ARBA00022448"/>
    </source>
</evidence>
<dbReference type="InterPro" id="IPR050189">
    <property type="entry name" value="MFS_Efflux_Transporters"/>
</dbReference>
<dbReference type="EMBL" id="BMHY01000001">
    <property type="protein sequence ID" value="GGG53570.1"/>
    <property type="molecule type" value="Genomic_DNA"/>
</dbReference>
<evidence type="ECO:0000256" key="5">
    <source>
        <dbReference type="ARBA" id="ARBA00022989"/>
    </source>
</evidence>
<name>A0A917LRZ6_9BACL</name>
<dbReference type="Gene3D" id="1.20.1250.20">
    <property type="entry name" value="MFS general substrate transporter like domains"/>
    <property type="match status" value="1"/>
</dbReference>
<feature type="transmembrane region" description="Helical" evidence="7">
    <location>
        <begin position="242"/>
        <end position="258"/>
    </location>
</feature>
<evidence type="ECO:0000256" key="1">
    <source>
        <dbReference type="ARBA" id="ARBA00004651"/>
    </source>
</evidence>
<accession>A0A917LRZ6</accession>
<dbReference type="PANTHER" id="PTHR43124:SF3">
    <property type="entry name" value="CHLORAMPHENICOL EFFLUX PUMP RV0191"/>
    <property type="match status" value="1"/>
</dbReference>
<keyword evidence="2" id="KW-0813">Transport</keyword>
<dbReference type="Proteomes" id="UP000600247">
    <property type="component" value="Unassembled WGS sequence"/>
</dbReference>
<reference evidence="9 10" key="1">
    <citation type="journal article" date="2014" name="Int. J. Syst. Evol. Microbiol.">
        <title>Complete genome sequence of Corynebacterium casei LMG S-19264T (=DSM 44701T), isolated from a smear-ripened cheese.</title>
        <authorList>
            <consortium name="US DOE Joint Genome Institute (JGI-PGF)"/>
            <person name="Walter F."/>
            <person name="Albersmeier A."/>
            <person name="Kalinowski J."/>
            <person name="Ruckert C."/>
        </authorList>
    </citation>
    <scope>NUCLEOTIDE SEQUENCE [LARGE SCALE GENOMIC DNA]</scope>
    <source>
        <strain evidence="9 10">CGMCC 1.15286</strain>
    </source>
</reference>
<keyword evidence="3" id="KW-1003">Cell membrane</keyword>
<dbReference type="InterPro" id="IPR011701">
    <property type="entry name" value="MFS"/>
</dbReference>
<evidence type="ECO:0000256" key="7">
    <source>
        <dbReference type="SAM" id="Phobius"/>
    </source>
</evidence>
<evidence type="ECO:0000313" key="10">
    <source>
        <dbReference type="Proteomes" id="UP000600247"/>
    </source>
</evidence>
<organism evidence="9 10">
    <name type="scientific">Paenibacillus radicis</name>
    <name type="common">ex Gao et al. 2016</name>
    <dbReference type="NCBI Taxonomy" id="1737354"/>
    <lineage>
        <taxon>Bacteria</taxon>
        <taxon>Bacillati</taxon>
        <taxon>Bacillota</taxon>
        <taxon>Bacilli</taxon>
        <taxon>Bacillales</taxon>
        <taxon>Paenibacillaceae</taxon>
        <taxon>Paenibacillus</taxon>
    </lineage>
</organism>
<keyword evidence="4 7" id="KW-0812">Transmembrane</keyword>
<dbReference type="PROSITE" id="PS50850">
    <property type="entry name" value="MFS"/>
    <property type="match status" value="1"/>
</dbReference>
<dbReference type="PANTHER" id="PTHR43124">
    <property type="entry name" value="PURINE EFFLUX PUMP PBUE"/>
    <property type="match status" value="1"/>
</dbReference>
<dbReference type="InterPro" id="IPR020846">
    <property type="entry name" value="MFS_dom"/>
</dbReference>
<feature type="transmembrane region" description="Helical" evidence="7">
    <location>
        <begin position="86"/>
        <end position="107"/>
    </location>
</feature>
<gene>
    <name evidence="9" type="ORF">GCM10010918_02840</name>
</gene>
<feature type="transmembrane region" description="Helical" evidence="7">
    <location>
        <begin position="127"/>
        <end position="147"/>
    </location>
</feature>
<feature type="transmembrane region" description="Helical" evidence="7">
    <location>
        <begin position="154"/>
        <end position="171"/>
    </location>
</feature>
<keyword evidence="5 7" id="KW-1133">Transmembrane helix</keyword>
<feature type="transmembrane region" description="Helical" evidence="7">
    <location>
        <begin position="214"/>
        <end position="236"/>
    </location>
</feature>
<dbReference type="InterPro" id="IPR036259">
    <property type="entry name" value="MFS_trans_sf"/>
</dbReference>
<evidence type="ECO:0000256" key="4">
    <source>
        <dbReference type="ARBA" id="ARBA00022692"/>
    </source>
</evidence>
<feature type="transmembrane region" description="Helical" evidence="7">
    <location>
        <begin position="20"/>
        <end position="40"/>
    </location>
</feature>
<comment type="caution">
    <text evidence="9">The sequence shown here is derived from an EMBL/GenBank/DDBJ whole genome shotgun (WGS) entry which is preliminary data.</text>
</comment>
<evidence type="ECO:0000259" key="8">
    <source>
        <dbReference type="PROSITE" id="PS50850"/>
    </source>
</evidence>
<feature type="transmembrane region" description="Helical" evidence="7">
    <location>
        <begin position="46"/>
        <end position="66"/>
    </location>
</feature>
<evidence type="ECO:0000256" key="6">
    <source>
        <dbReference type="ARBA" id="ARBA00023136"/>
    </source>
</evidence>
<keyword evidence="6 7" id="KW-0472">Membrane</keyword>